<evidence type="ECO:0000313" key="2">
    <source>
        <dbReference type="Proteomes" id="UP000466345"/>
    </source>
</evidence>
<proteinExistence type="predicted"/>
<name>A0A7K0CGK9_9ACTN</name>
<dbReference type="EMBL" id="WEGJ01000007">
    <property type="protein sequence ID" value="MQY12578.1"/>
    <property type="molecule type" value="Genomic_DNA"/>
</dbReference>
<keyword evidence="2" id="KW-1185">Reference proteome</keyword>
<gene>
    <name evidence="1" type="ORF">SRB5_27140</name>
</gene>
<evidence type="ECO:0000313" key="1">
    <source>
        <dbReference type="EMBL" id="MQY12578.1"/>
    </source>
</evidence>
<organism evidence="1 2">
    <name type="scientific">Streptomyces smaragdinus</name>
    <dbReference type="NCBI Taxonomy" id="2585196"/>
    <lineage>
        <taxon>Bacteria</taxon>
        <taxon>Bacillati</taxon>
        <taxon>Actinomycetota</taxon>
        <taxon>Actinomycetes</taxon>
        <taxon>Kitasatosporales</taxon>
        <taxon>Streptomycetaceae</taxon>
        <taxon>Streptomyces</taxon>
    </lineage>
</organism>
<dbReference type="InterPro" id="IPR016024">
    <property type="entry name" value="ARM-type_fold"/>
</dbReference>
<evidence type="ECO:0008006" key="3">
    <source>
        <dbReference type="Google" id="ProtNLM"/>
    </source>
</evidence>
<dbReference type="Proteomes" id="UP000466345">
    <property type="component" value="Unassembled WGS sequence"/>
</dbReference>
<dbReference type="SUPFAM" id="SSF48371">
    <property type="entry name" value="ARM repeat"/>
    <property type="match status" value="2"/>
</dbReference>
<dbReference type="RefSeq" id="WP_323377871.1">
    <property type="nucleotide sequence ID" value="NZ_WEGJ01000007.1"/>
</dbReference>
<protein>
    <recommendedName>
        <fullName evidence="3">Leucine rich repeat variant</fullName>
    </recommendedName>
</protein>
<accession>A0A7K0CGK9</accession>
<reference evidence="1 2" key="1">
    <citation type="submission" date="2019-10" db="EMBL/GenBank/DDBJ databases">
        <title>Streptomyces smaragdinus sp. nov. and Streptomyces fabii sp. nov., isolated from the gut of fungus growing-termite Macrotermes natalensis.</title>
        <authorList>
            <person name="Schwitalla J."/>
            <person name="Benndorf R."/>
            <person name="Martin K."/>
            <person name="De Beer W."/>
            <person name="Kaster A.-K."/>
            <person name="Vollmers J."/>
            <person name="Poulsen M."/>
            <person name="Beemelmanns C."/>
        </authorList>
    </citation>
    <scope>NUCLEOTIDE SEQUENCE [LARGE SCALE GENOMIC DNA]</scope>
    <source>
        <strain evidence="1 2">RB5</strain>
    </source>
</reference>
<dbReference type="AlphaFoldDB" id="A0A7K0CGK9"/>
<dbReference type="InterPro" id="IPR011989">
    <property type="entry name" value="ARM-like"/>
</dbReference>
<comment type="caution">
    <text evidence="1">The sequence shown here is derived from an EMBL/GenBank/DDBJ whole genome shotgun (WGS) entry which is preliminary data.</text>
</comment>
<dbReference type="Gene3D" id="1.25.10.10">
    <property type="entry name" value="Leucine-rich Repeat Variant"/>
    <property type="match status" value="2"/>
</dbReference>
<sequence length="488" mass="53851">MSDVTPAHLDKVLDGLAENPALPPEFIRRLFARRTGLGRVAKRPDLTDDLIREIIALDDHWLTHSLALNRGLPSAFRLTLAGHPDPSVRVAVVVAAEHSPRELFERLIGDTDSKVRDQLAQSDHVPADLRARLVSDPDPEIRATLARWWPQAPEEARRLLLTDPEGTVRAHACATYYARLPHPVPPADLIPSLLADPVTRVGAVRHCSLDADTARRLAEDPDEEVRIEVAAHSSLPPSLRDVLAEDTNPRVMLRIFARRDTPESTRSTIHAHLLANASPKGWLADLEGMDDNAVERHIEYELARTELGSLRLPWVTADPLPHVDSPYTCFRASAAESDTLPPSVVARLLDDKSNSVRTTMARHARDQVDAATAERLERTYPPTNKIRWRPADDFPLPPSVLRRLATDPDPRMRELSPRDPDLPLNLIRRLVADPESSVRREIAAHPGVPPDALAQLVADESGWVAAAAAANPGLPLDQMDRILGLAGL</sequence>